<dbReference type="Pfam" id="PF02719">
    <property type="entry name" value="Polysacc_synt_2"/>
    <property type="match status" value="1"/>
</dbReference>
<dbReference type="CDD" id="cd05237">
    <property type="entry name" value="UDP_invert_4-6DH_SDR_e"/>
    <property type="match status" value="1"/>
</dbReference>
<dbReference type="EMBL" id="FTMS01000017">
    <property type="protein sequence ID" value="SIQ89434.1"/>
    <property type="molecule type" value="Genomic_DNA"/>
</dbReference>
<sequence length="488" mass="53919">MSTTRICVIGAGFAGQQIAREISQKEIFGRVVAFLDDDPKKIGTSIAGIPVLGPIAQAAPLLEKTPADEALIAIPSASRETLRGLYQTLREARFLRIRILPTASQIVGDEAHVIQTREIDPQDLLGRTPVNINLREALSYLRGRRVLITGAGGSIGSELARQLLFGGAERLYLLGHGENSIYEIDAELRLLQSEGVGESATIVPIIGELTDRKYMHFLLGRLKADVIFHAAAYKHVPLMEENPVASIQNNVFGTRNLLEAAQQNGVSRVVLISTDKAVDPTCVYGASKSLAEEIMLSGTGPCSSLVVRFGNVLASRGSILPLFRRQIETGGPVTITDPRATRFFMTIPEAVSLVLKTGGVGTPGALHVLDMGDPINIRDLAEQLIRFYGYEPDRDIPIREIGLRPGEKLTESLFAPHEIPRGEPLERIHRIEGRISLVPDLQELLEMLEPVCFFDQTRPSEYRNRWRLRRILREIFPDLQQAPHEPQY</sequence>
<dbReference type="AlphaFoldDB" id="A0A1N6WHB0"/>
<name>A0A1N6WHB0_9SPIO</name>
<gene>
    <name evidence="3" type="ORF">SAMN05920897_11768</name>
</gene>
<feature type="domain" description="Polysaccharide biosynthesis protein CapD-like" evidence="2">
    <location>
        <begin position="146"/>
        <end position="431"/>
    </location>
</feature>
<evidence type="ECO:0000313" key="4">
    <source>
        <dbReference type="Proteomes" id="UP000186400"/>
    </source>
</evidence>
<dbReference type="PANTHER" id="PTHR43318">
    <property type="entry name" value="UDP-N-ACETYLGLUCOSAMINE 4,6-DEHYDRATASE"/>
    <property type="match status" value="1"/>
</dbReference>
<comment type="similarity">
    <text evidence="1">Belongs to the polysaccharide synthase family.</text>
</comment>
<organism evidence="3 4">
    <name type="scientific">Alkalispirochaeta americana</name>
    <dbReference type="NCBI Taxonomy" id="159291"/>
    <lineage>
        <taxon>Bacteria</taxon>
        <taxon>Pseudomonadati</taxon>
        <taxon>Spirochaetota</taxon>
        <taxon>Spirochaetia</taxon>
        <taxon>Spirochaetales</taxon>
        <taxon>Spirochaetaceae</taxon>
        <taxon>Alkalispirochaeta</taxon>
    </lineage>
</organism>
<evidence type="ECO:0000256" key="1">
    <source>
        <dbReference type="ARBA" id="ARBA00007430"/>
    </source>
</evidence>
<dbReference type="InterPro" id="IPR003869">
    <property type="entry name" value="Polysac_CapD-like"/>
</dbReference>
<dbReference type="Gene3D" id="3.40.50.720">
    <property type="entry name" value="NAD(P)-binding Rossmann-like Domain"/>
    <property type="match status" value="2"/>
</dbReference>
<dbReference type="Proteomes" id="UP000186400">
    <property type="component" value="Unassembled WGS sequence"/>
</dbReference>
<dbReference type="PANTHER" id="PTHR43318:SF1">
    <property type="entry name" value="POLYSACCHARIDE BIOSYNTHESIS PROTEIN EPSC-RELATED"/>
    <property type="match status" value="1"/>
</dbReference>
<protein>
    <submittedName>
        <fullName evidence="3">NDP-sugar epimerase, includes UDP-GlcNAc-inverting 4,6-dehydratase FlaA1 and capsular polysaccharide biosynthesis protein EpsC</fullName>
    </submittedName>
</protein>
<dbReference type="InterPro" id="IPR036291">
    <property type="entry name" value="NAD(P)-bd_dom_sf"/>
</dbReference>
<accession>A0A1N6WHB0</accession>
<dbReference type="OrthoDB" id="9803111at2"/>
<evidence type="ECO:0000313" key="3">
    <source>
        <dbReference type="EMBL" id="SIQ89434.1"/>
    </source>
</evidence>
<keyword evidence="4" id="KW-1185">Reference proteome</keyword>
<dbReference type="SUPFAM" id="SSF51735">
    <property type="entry name" value="NAD(P)-binding Rossmann-fold domains"/>
    <property type="match status" value="2"/>
</dbReference>
<dbReference type="STRING" id="159291.SAMN05920897_11768"/>
<dbReference type="InterPro" id="IPR051203">
    <property type="entry name" value="Polysaccharide_Synthase-Rel"/>
</dbReference>
<dbReference type="Pfam" id="PF13727">
    <property type="entry name" value="CoA_binding_3"/>
    <property type="match status" value="1"/>
</dbReference>
<evidence type="ECO:0000259" key="2">
    <source>
        <dbReference type="Pfam" id="PF02719"/>
    </source>
</evidence>
<dbReference type="RefSeq" id="WP_076489637.1">
    <property type="nucleotide sequence ID" value="NZ_FTMS01000017.1"/>
</dbReference>
<proteinExistence type="inferred from homology"/>
<reference evidence="3 4" key="1">
    <citation type="submission" date="2017-01" db="EMBL/GenBank/DDBJ databases">
        <authorList>
            <person name="Mah S.A."/>
            <person name="Swanson W.J."/>
            <person name="Moy G.W."/>
            <person name="Vacquier V.D."/>
        </authorList>
    </citation>
    <scope>NUCLEOTIDE SEQUENCE [LARGE SCALE GENOMIC DNA]</scope>
    <source>
        <strain evidence="3 4">ASpG1</strain>
    </source>
</reference>